<dbReference type="Pfam" id="PF00656">
    <property type="entry name" value="Peptidase_C14"/>
    <property type="match status" value="1"/>
</dbReference>
<dbReference type="EMBL" id="PGFZ01000007">
    <property type="protein sequence ID" value="POZ51154.1"/>
    <property type="molecule type" value="Genomic_DNA"/>
</dbReference>
<proteinExistence type="predicted"/>
<dbReference type="GO" id="GO:0004197">
    <property type="term" value="F:cysteine-type endopeptidase activity"/>
    <property type="evidence" value="ECO:0007669"/>
    <property type="project" value="InterPro"/>
</dbReference>
<organism evidence="2 3">
    <name type="scientific">Methylovulum psychrotolerans</name>
    <dbReference type="NCBI Taxonomy" id="1704499"/>
    <lineage>
        <taxon>Bacteria</taxon>
        <taxon>Pseudomonadati</taxon>
        <taxon>Pseudomonadota</taxon>
        <taxon>Gammaproteobacteria</taxon>
        <taxon>Methylococcales</taxon>
        <taxon>Methylococcaceae</taxon>
        <taxon>Methylovulum</taxon>
    </lineage>
</organism>
<dbReference type="RefSeq" id="WP_103974887.1">
    <property type="nucleotide sequence ID" value="NZ_PGFZ01000007.1"/>
</dbReference>
<feature type="domain" description="Peptidase C14 caspase" evidence="1">
    <location>
        <begin position="150"/>
        <end position="465"/>
    </location>
</feature>
<dbReference type="PROSITE" id="PS51257">
    <property type="entry name" value="PROKAR_LIPOPROTEIN"/>
    <property type="match status" value="1"/>
</dbReference>
<gene>
    <name evidence="2" type="ORF">AADEFJLK_03113</name>
</gene>
<dbReference type="InterPro" id="IPR029030">
    <property type="entry name" value="Caspase-like_dom_sf"/>
</dbReference>
<reference evidence="2 3" key="1">
    <citation type="submission" date="2017-11" db="EMBL/GenBank/DDBJ databases">
        <title>Draft Genome Sequence of Methylobacter psychrotolerans Sph1T, an Obligate Methanotroph from Low-Temperature Environments.</title>
        <authorList>
            <person name="Oshkin I.Y."/>
            <person name="Miroshnikov K."/>
            <person name="Belova S.E."/>
            <person name="Korzhenkov A."/>
            <person name="Toshchakov S.V."/>
            <person name="Dedysh S.N."/>
        </authorList>
    </citation>
    <scope>NUCLEOTIDE SEQUENCE [LARGE SCALE GENOMIC DNA]</scope>
    <source>
        <strain evidence="2 3">Sph1</strain>
    </source>
</reference>
<dbReference type="Proteomes" id="UP000237423">
    <property type="component" value="Unassembled WGS sequence"/>
</dbReference>
<evidence type="ECO:0000313" key="3">
    <source>
        <dbReference type="Proteomes" id="UP000237423"/>
    </source>
</evidence>
<evidence type="ECO:0000313" key="2">
    <source>
        <dbReference type="EMBL" id="POZ51154.1"/>
    </source>
</evidence>
<dbReference type="AlphaFoldDB" id="A0A2S5CK54"/>
<dbReference type="GO" id="GO:0006508">
    <property type="term" value="P:proteolysis"/>
    <property type="evidence" value="ECO:0007669"/>
    <property type="project" value="InterPro"/>
</dbReference>
<sequence>MSQTVKFRFCIRTGRLVAVASLLLLSGCATVGSKMLYNITAEEEAQGCQASHIANSNIKIGDCERASKLIKQAGMAGGYVGYDSTGRLQLRGDYQDETEVDRAFLVVQTLVGASSLAVSPITPRNVREITLEKIYTPPADQASLSQSGHKYALLVGVSIFRNFPDKGIETADDDVLALDKLLRNKGFETEQLIDSAATKQNIIAAMNKIKAVASAQDTVLFYISTHGLPPDKLGQLEIVPYDMAKPLATTNPQPSDQEIIDEANSRYHVMQTAISQEELQSFLKENHAGKFIAIVDTCYSGAAMGTFMKPLGGDQYVQRESQYTYSLSDQQIGNLIGAGSKDLIVDPPLNAGPFPASRPTGLVEGSEEDFDYTQLPIPPTEPKNVAAQHLGRVFLTATSGNETSNFQKKSRMKNSIFTYYLVDGLKREDGQVAKAFDYAKERTSYHVLTHPRYFGNKRQTPQMESLPHRYENLGLFY</sequence>
<comment type="caution">
    <text evidence="2">The sequence shown here is derived from an EMBL/GenBank/DDBJ whole genome shotgun (WGS) entry which is preliminary data.</text>
</comment>
<dbReference type="Gene3D" id="3.40.50.1460">
    <property type="match status" value="1"/>
</dbReference>
<dbReference type="SUPFAM" id="SSF52129">
    <property type="entry name" value="Caspase-like"/>
    <property type="match status" value="1"/>
</dbReference>
<protein>
    <recommendedName>
        <fullName evidence="1">Peptidase C14 caspase domain-containing protein</fullName>
    </recommendedName>
</protein>
<name>A0A2S5CK54_9GAMM</name>
<dbReference type="InterPro" id="IPR011600">
    <property type="entry name" value="Pept_C14_caspase"/>
</dbReference>
<evidence type="ECO:0000259" key="1">
    <source>
        <dbReference type="Pfam" id="PF00656"/>
    </source>
</evidence>
<accession>A0A2S5CK54</accession>